<dbReference type="InterPro" id="IPR036910">
    <property type="entry name" value="HMG_box_dom_sf"/>
</dbReference>
<evidence type="ECO:0000256" key="1">
    <source>
        <dbReference type="PROSITE-ProRule" id="PRU00267"/>
    </source>
</evidence>
<dbReference type="PROSITE" id="PS50118">
    <property type="entry name" value="HMG_BOX_2"/>
    <property type="match status" value="1"/>
</dbReference>
<dbReference type="GO" id="GO:0003677">
    <property type="term" value="F:DNA binding"/>
    <property type="evidence" value="ECO:0007669"/>
    <property type="project" value="UniProtKB-UniRule"/>
</dbReference>
<evidence type="ECO:0000259" key="3">
    <source>
        <dbReference type="PROSITE" id="PS50118"/>
    </source>
</evidence>
<protein>
    <recommendedName>
        <fullName evidence="3">HMG box domain-containing protein</fullName>
    </recommendedName>
</protein>
<feature type="compositionally biased region" description="Low complexity" evidence="2">
    <location>
        <begin position="152"/>
        <end position="164"/>
    </location>
</feature>
<feature type="DNA-binding region" description="HMG box" evidence="1">
    <location>
        <begin position="44"/>
        <end position="112"/>
    </location>
</feature>
<sequence>MSTIKTNNNDFAPLIDLFYVYNPRFHLLDLISTRRSPFSSNHGPPRPPNSFFLMKNCYMLELRMAGFRIAMPDLCRKAKLIWRDIPQAVKDRYDHLALEAQILHQTMYPNYTFKPKKRAKFKHYSPSSPQELNNSMNAFPANGFLNNTGGNTSPSLESSGSETSAAPTPMIRSPNIYLPDINQADFLINNINSSLSSLEKTDYNINLYNEFGCNSDSILGGSHENGNAFNNVHFDHYYFNNYNQFYNNGQPYQQ</sequence>
<gene>
    <name evidence="4" type="ORF">C1645_808180</name>
</gene>
<organism evidence="4 5">
    <name type="scientific">Glomus cerebriforme</name>
    <dbReference type="NCBI Taxonomy" id="658196"/>
    <lineage>
        <taxon>Eukaryota</taxon>
        <taxon>Fungi</taxon>
        <taxon>Fungi incertae sedis</taxon>
        <taxon>Mucoromycota</taxon>
        <taxon>Glomeromycotina</taxon>
        <taxon>Glomeromycetes</taxon>
        <taxon>Glomerales</taxon>
        <taxon>Glomeraceae</taxon>
        <taxon>Glomus</taxon>
    </lineage>
</organism>
<evidence type="ECO:0000313" key="4">
    <source>
        <dbReference type="EMBL" id="RIA85616.1"/>
    </source>
</evidence>
<feature type="domain" description="HMG box" evidence="3">
    <location>
        <begin position="44"/>
        <end position="112"/>
    </location>
</feature>
<dbReference type="Gene3D" id="1.10.30.10">
    <property type="entry name" value="High mobility group box domain"/>
    <property type="match status" value="1"/>
</dbReference>
<keyword evidence="1" id="KW-0238">DNA-binding</keyword>
<feature type="region of interest" description="Disordered" evidence="2">
    <location>
        <begin position="149"/>
        <end position="168"/>
    </location>
</feature>
<evidence type="ECO:0000313" key="5">
    <source>
        <dbReference type="Proteomes" id="UP000265703"/>
    </source>
</evidence>
<name>A0A397SLY0_9GLOM</name>
<dbReference type="InterPro" id="IPR009071">
    <property type="entry name" value="HMG_box_dom"/>
</dbReference>
<dbReference type="SUPFAM" id="SSF47095">
    <property type="entry name" value="HMG-box"/>
    <property type="match status" value="1"/>
</dbReference>
<dbReference type="OrthoDB" id="6247875at2759"/>
<proteinExistence type="predicted"/>
<dbReference type="GO" id="GO:0005634">
    <property type="term" value="C:nucleus"/>
    <property type="evidence" value="ECO:0007669"/>
    <property type="project" value="UniProtKB-UniRule"/>
</dbReference>
<evidence type="ECO:0000256" key="2">
    <source>
        <dbReference type="SAM" id="MobiDB-lite"/>
    </source>
</evidence>
<keyword evidence="1" id="KW-0539">Nucleus</keyword>
<comment type="caution">
    <text evidence="4">The sequence shown here is derived from an EMBL/GenBank/DDBJ whole genome shotgun (WGS) entry which is preliminary data.</text>
</comment>
<keyword evidence="5" id="KW-1185">Reference proteome</keyword>
<dbReference type="AlphaFoldDB" id="A0A397SLY0"/>
<accession>A0A397SLY0</accession>
<dbReference type="Proteomes" id="UP000265703">
    <property type="component" value="Unassembled WGS sequence"/>
</dbReference>
<reference evidence="4 5" key="1">
    <citation type="submission" date="2018-06" db="EMBL/GenBank/DDBJ databases">
        <title>Comparative genomics reveals the genomic features of Rhizophagus irregularis, R. cerebriforme, R. diaphanum and Gigaspora rosea, and their symbiotic lifestyle signature.</title>
        <authorList>
            <person name="Morin E."/>
            <person name="San Clemente H."/>
            <person name="Chen E.C.H."/>
            <person name="De La Providencia I."/>
            <person name="Hainaut M."/>
            <person name="Kuo A."/>
            <person name="Kohler A."/>
            <person name="Murat C."/>
            <person name="Tang N."/>
            <person name="Roy S."/>
            <person name="Loubradou J."/>
            <person name="Henrissat B."/>
            <person name="Grigoriev I.V."/>
            <person name="Corradi N."/>
            <person name="Roux C."/>
            <person name="Martin F.M."/>
        </authorList>
    </citation>
    <scope>NUCLEOTIDE SEQUENCE [LARGE SCALE GENOMIC DNA]</scope>
    <source>
        <strain evidence="4 5">DAOM 227022</strain>
    </source>
</reference>
<dbReference type="EMBL" id="QKYT01000414">
    <property type="protein sequence ID" value="RIA85616.1"/>
    <property type="molecule type" value="Genomic_DNA"/>
</dbReference>